<dbReference type="Proteomes" id="UP000268162">
    <property type="component" value="Unassembled WGS sequence"/>
</dbReference>
<protein>
    <recommendedName>
        <fullName evidence="6">RRM domain-containing protein</fullName>
    </recommendedName>
</protein>
<proteinExistence type="predicted"/>
<keyword evidence="5" id="KW-1133">Transmembrane helix</keyword>
<evidence type="ECO:0000256" key="1">
    <source>
        <dbReference type="ARBA" id="ARBA00022884"/>
    </source>
</evidence>
<dbReference type="STRING" id="215637.A0A4Q0A089"/>
<feature type="transmembrane region" description="Helical" evidence="5">
    <location>
        <begin position="18"/>
        <end position="44"/>
    </location>
</feature>
<organism evidence="7 8">
    <name type="scientific">Dimargaris cristalligena</name>
    <dbReference type="NCBI Taxonomy" id="215637"/>
    <lineage>
        <taxon>Eukaryota</taxon>
        <taxon>Fungi</taxon>
        <taxon>Fungi incertae sedis</taxon>
        <taxon>Zoopagomycota</taxon>
        <taxon>Kickxellomycotina</taxon>
        <taxon>Dimargaritomycetes</taxon>
        <taxon>Dimargaritales</taxon>
        <taxon>Dimargaritaceae</taxon>
        <taxon>Dimargaris</taxon>
    </lineage>
</organism>
<accession>A0A4Q0A089</accession>
<dbReference type="PROSITE" id="PS50102">
    <property type="entry name" value="RRM"/>
    <property type="match status" value="1"/>
</dbReference>
<dbReference type="GO" id="GO:0008143">
    <property type="term" value="F:poly(A) binding"/>
    <property type="evidence" value="ECO:0007669"/>
    <property type="project" value="TreeGrafter"/>
</dbReference>
<dbReference type="Gene3D" id="3.30.70.330">
    <property type="match status" value="1"/>
</dbReference>
<evidence type="ECO:0000313" key="8">
    <source>
        <dbReference type="Proteomes" id="UP000268162"/>
    </source>
</evidence>
<feature type="coiled-coil region" evidence="3">
    <location>
        <begin position="47"/>
        <end position="77"/>
    </location>
</feature>
<evidence type="ECO:0000256" key="5">
    <source>
        <dbReference type="SAM" id="Phobius"/>
    </source>
</evidence>
<keyword evidence="8" id="KW-1185">Reference proteome</keyword>
<evidence type="ECO:0000259" key="6">
    <source>
        <dbReference type="PROSITE" id="PS50102"/>
    </source>
</evidence>
<keyword evidence="5" id="KW-0472">Membrane</keyword>
<evidence type="ECO:0000313" key="7">
    <source>
        <dbReference type="EMBL" id="RKP38841.1"/>
    </source>
</evidence>
<keyword evidence="3" id="KW-0175">Coiled coil</keyword>
<evidence type="ECO:0000256" key="3">
    <source>
        <dbReference type="SAM" id="Coils"/>
    </source>
</evidence>
<dbReference type="InterPro" id="IPR000504">
    <property type="entry name" value="RRM_dom"/>
</dbReference>
<feature type="domain" description="RRM" evidence="6">
    <location>
        <begin position="97"/>
        <end position="174"/>
    </location>
</feature>
<name>A0A4Q0A089_9FUNG</name>
<dbReference type="Pfam" id="PF00076">
    <property type="entry name" value="RRM_1"/>
    <property type="match status" value="1"/>
</dbReference>
<dbReference type="PANTHER" id="PTHR23236">
    <property type="entry name" value="EUKARYOTIC TRANSLATION INITIATION FACTOR 4B/4H"/>
    <property type="match status" value="1"/>
</dbReference>
<gene>
    <name evidence="7" type="ORF">BJ085DRAFT_13324</name>
</gene>
<dbReference type="AlphaFoldDB" id="A0A4Q0A089"/>
<dbReference type="SUPFAM" id="SSF54928">
    <property type="entry name" value="RNA-binding domain, RBD"/>
    <property type="match status" value="1"/>
</dbReference>
<sequence>MVAPYSPPSLTEIPPQFSLTYCFFFFFCSTFPPVFFLNGTLYSVQEIEAMKQRVLELEQEAAKLRTLQEEAERELSQGTAVTAAGAVSTQKEEIDTRSVYVGNVDYSTTPEELQALFQPCGTINRVTILCNKITGQPKGFAYVEFAEAESVDNAVKLEGTALHDREIKVTPKRTNIPMFNGPGGRGFSRGRRPFRGGYRGRSSFFR</sequence>
<keyword evidence="1 2" id="KW-0694">RNA-binding</keyword>
<feature type="region of interest" description="Disordered" evidence="4">
    <location>
        <begin position="173"/>
        <end position="192"/>
    </location>
</feature>
<dbReference type="EMBL" id="ML002324">
    <property type="protein sequence ID" value="RKP38841.1"/>
    <property type="molecule type" value="Genomic_DNA"/>
</dbReference>
<dbReference type="CDD" id="cd12306">
    <property type="entry name" value="RRM_II_PABPs"/>
    <property type="match status" value="1"/>
</dbReference>
<evidence type="ECO:0000256" key="4">
    <source>
        <dbReference type="SAM" id="MobiDB-lite"/>
    </source>
</evidence>
<evidence type="ECO:0000256" key="2">
    <source>
        <dbReference type="PROSITE-ProRule" id="PRU00176"/>
    </source>
</evidence>
<dbReference type="SMART" id="SM00360">
    <property type="entry name" value="RRM"/>
    <property type="match status" value="1"/>
</dbReference>
<dbReference type="InterPro" id="IPR012677">
    <property type="entry name" value="Nucleotide-bd_a/b_plait_sf"/>
</dbReference>
<dbReference type="PANTHER" id="PTHR23236:SF12">
    <property type="entry name" value="EUKARYOTIC INITIATION FACTOR 4B-RELATED"/>
    <property type="match status" value="1"/>
</dbReference>
<keyword evidence="5" id="KW-0812">Transmembrane</keyword>
<reference evidence="8" key="1">
    <citation type="journal article" date="2018" name="Nat. Microbiol.">
        <title>Leveraging single-cell genomics to expand the fungal tree of life.</title>
        <authorList>
            <person name="Ahrendt S.R."/>
            <person name="Quandt C.A."/>
            <person name="Ciobanu D."/>
            <person name="Clum A."/>
            <person name="Salamov A."/>
            <person name="Andreopoulos B."/>
            <person name="Cheng J.F."/>
            <person name="Woyke T."/>
            <person name="Pelin A."/>
            <person name="Henrissat B."/>
            <person name="Reynolds N.K."/>
            <person name="Benny G.L."/>
            <person name="Smith M.E."/>
            <person name="James T.Y."/>
            <person name="Grigoriev I.V."/>
        </authorList>
    </citation>
    <scope>NUCLEOTIDE SEQUENCE [LARGE SCALE GENOMIC DNA]</scope>
    <source>
        <strain evidence="8">RSA 468</strain>
    </source>
</reference>
<dbReference type="InterPro" id="IPR035979">
    <property type="entry name" value="RBD_domain_sf"/>
</dbReference>